<keyword evidence="2" id="KW-1185">Reference proteome</keyword>
<comment type="caution">
    <text evidence="1">The sequence shown here is derived from an EMBL/GenBank/DDBJ whole genome shotgun (WGS) entry which is preliminary data.</text>
</comment>
<accession>A0ABV2ZZ49</accession>
<evidence type="ECO:0000313" key="2">
    <source>
        <dbReference type="Proteomes" id="UP001550739"/>
    </source>
</evidence>
<name>A0ABV2ZZ49_9ACTN</name>
<gene>
    <name evidence="1" type="ORF">AB0E89_46330</name>
</gene>
<dbReference type="Proteomes" id="UP001550739">
    <property type="component" value="Unassembled WGS sequence"/>
</dbReference>
<proteinExistence type="predicted"/>
<reference evidence="1 2" key="1">
    <citation type="submission" date="2024-06" db="EMBL/GenBank/DDBJ databases">
        <title>The Natural Products Discovery Center: Release of the First 8490 Sequenced Strains for Exploring Actinobacteria Biosynthetic Diversity.</title>
        <authorList>
            <person name="Kalkreuter E."/>
            <person name="Kautsar S.A."/>
            <person name="Yang D."/>
            <person name="Bader C.D."/>
            <person name="Teijaro C.N."/>
            <person name="Fluegel L."/>
            <person name="Davis C.M."/>
            <person name="Simpson J.R."/>
            <person name="Lauterbach L."/>
            <person name="Steele A.D."/>
            <person name="Gui C."/>
            <person name="Meng S."/>
            <person name="Li G."/>
            <person name="Viehrig K."/>
            <person name="Ye F."/>
            <person name="Su P."/>
            <person name="Kiefer A.F."/>
            <person name="Nichols A."/>
            <person name="Cepeda A.J."/>
            <person name="Yan W."/>
            <person name="Fan B."/>
            <person name="Jiang Y."/>
            <person name="Adhikari A."/>
            <person name="Zheng C.-J."/>
            <person name="Schuster L."/>
            <person name="Cowan T.M."/>
            <person name="Smanski M.J."/>
            <person name="Chevrette M.G."/>
            <person name="De Carvalho L.P.S."/>
            <person name="Shen B."/>
        </authorList>
    </citation>
    <scope>NUCLEOTIDE SEQUENCE [LARGE SCALE GENOMIC DNA]</scope>
    <source>
        <strain evidence="1 2">NPDC033843</strain>
    </source>
</reference>
<dbReference type="EMBL" id="JBEZVE010000056">
    <property type="protein sequence ID" value="MEU3787843.1"/>
    <property type="molecule type" value="Genomic_DNA"/>
</dbReference>
<protein>
    <submittedName>
        <fullName evidence="1">Uncharacterized protein</fullName>
    </submittedName>
</protein>
<sequence>MYEQLKREKLGERVNKCTTAKGDPCRAPLMVWYSTGPHPGVCVRHATPEQKAASTAALDTPVDLATADPAAVFPGVSITTQRVSCDATTGWVARIRGTNEQYVYARTFLGRSHTAPYGFPLLGAGLYECREIGPYGRFSCFFEVKGVFRRKVRLVTPEEAARMAGRMGPQPSE</sequence>
<dbReference type="RefSeq" id="WP_334580190.1">
    <property type="nucleotide sequence ID" value="NZ_JBEZVE010000056.1"/>
</dbReference>
<evidence type="ECO:0000313" key="1">
    <source>
        <dbReference type="EMBL" id="MEU3787843.1"/>
    </source>
</evidence>
<organism evidence="1 2">
    <name type="scientific">Streptomyces sp. 900129855</name>
    <dbReference type="NCBI Taxonomy" id="3155129"/>
    <lineage>
        <taxon>Bacteria</taxon>
        <taxon>Bacillati</taxon>
        <taxon>Actinomycetota</taxon>
        <taxon>Actinomycetes</taxon>
        <taxon>Kitasatosporales</taxon>
        <taxon>Streptomycetaceae</taxon>
        <taxon>Streptomyces</taxon>
    </lineage>
</organism>